<comment type="caution">
    <text evidence="1">The sequence shown here is derived from an EMBL/GenBank/DDBJ whole genome shotgun (WGS) entry which is preliminary data.</text>
</comment>
<reference evidence="1 3" key="1">
    <citation type="journal article" date="2015" name="Genome Biol. Evol.">
        <title>Comparative Genomics of a Bacterivorous Green Alga Reveals Evolutionary Causalities and Consequences of Phago-Mixotrophic Mode of Nutrition.</title>
        <authorList>
            <person name="Burns J.A."/>
            <person name="Paasch A."/>
            <person name="Narechania A."/>
            <person name="Kim E."/>
        </authorList>
    </citation>
    <scope>NUCLEOTIDE SEQUENCE [LARGE SCALE GENOMIC DNA]</scope>
    <source>
        <strain evidence="1">PLY_AMNH</strain>
    </source>
</reference>
<evidence type="ECO:0000313" key="1">
    <source>
        <dbReference type="EMBL" id="KAK3246978.1"/>
    </source>
</evidence>
<keyword evidence="3" id="KW-1185">Reference proteome</keyword>
<evidence type="ECO:0000313" key="2">
    <source>
        <dbReference type="EMBL" id="KAK3283789.1"/>
    </source>
</evidence>
<name>A0AAE0C3A9_9CHLO</name>
<organism evidence="1 3">
    <name type="scientific">Cymbomonas tetramitiformis</name>
    <dbReference type="NCBI Taxonomy" id="36881"/>
    <lineage>
        <taxon>Eukaryota</taxon>
        <taxon>Viridiplantae</taxon>
        <taxon>Chlorophyta</taxon>
        <taxon>Pyramimonadophyceae</taxon>
        <taxon>Pyramimonadales</taxon>
        <taxon>Pyramimonadaceae</taxon>
        <taxon>Cymbomonas</taxon>
    </lineage>
</organism>
<accession>A0AAE0C3A9</accession>
<dbReference type="AlphaFoldDB" id="A0AAE0C3A9"/>
<reference evidence="1" key="2">
    <citation type="submission" date="2023-06" db="EMBL/GenBank/DDBJ databases">
        <title>Long-read-based genome assembly of the green algal bacterivore Cymbomonas tetramitiformis.</title>
        <authorList>
            <person name="Gyaltshen Y."/>
            <person name="Rozenberg A."/>
            <person name="Paasch A."/>
            <person name="Burns J.A."/>
            <person name="Warring S."/>
            <person name="Larson R."/>
            <person name="Maurer-Alcala X."/>
            <person name="Dacks J."/>
            <person name="Kim E."/>
        </authorList>
    </citation>
    <scope>NUCLEOTIDE SEQUENCE</scope>
    <source>
        <strain evidence="1">PLY_AMNH</strain>
    </source>
</reference>
<protein>
    <submittedName>
        <fullName evidence="1">Uncharacterized protein</fullName>
    </submittedName>
</protein>
<dbReference type="EMBL" id="LGRX02002651">
    <property type="protein sequence ID" value="KAK3283789.1"/>
    <property type="molecule type" value="Genomic_DNA"/>
</dbReference>
<sequence length="611" mass="69078">MLPVFHGVLQDGIVNFLSSIDPATNKPPVFALAADKVTELRRTGQVVGISVMVSGALQAILLADPPVIEGHDKVGVTDNIHSVVLLDQYKFSVEQLKHQLTGGGFDGQYFKLGVHKELANRLGSDLSWLMFAWDGAHKTELVLGDTRQDEALVWYTDLSDVTGEISSKISYGKGFEKFTDAAKALNRRAYSPLSHCETRFAQAERKVYKNFLKNWPAMVLRLENVLADQSAKADAKNTARTHLAKVLEFSFVVLLAGVTDLLEHVKDLSLVQQTVNTLPWEVAQHEDALIELLDRVPEEQLVRGKLSPTTFPLLCEFRSELITGAFHSKKLTLIEGIQVRSRRSPLEAFDYLCKYKLAKWCDVVYQRLKERFVLEDSAERQSPTRRERVKAMEGSFSLVRLCQGQSSLEDLKAIKQWATEAAPHIPFAAYEQLGAQQQLLAERLQRAKLQEPYLSRWNHVLNVDSVSGSGEPVSIAERSETVVMRDVFTHSIFYEGVHDYLYLFSHCALKIQNEAVVEGMGSTVDRHATAGRGLKQENYVMESFIDYNGPVSHNAEEFLKLSLDRYYGSRGQWHFDGEDDRQRQKVYKVSQVVDRHLQETSRLPFLEFSSK</sequence>
<dbReference type="EMBL" id="LGRX02029333">
    <property type="protein sequence ID" value="KAK3246978.1"/>
    <property type="molecule type" value="Genomic_DNA"/>
</dbReference>
<dbReference type="Proteomes" id="UP001190700">
    <property type="component" value="Unassembled WGS sequence"/>
</dbReference>
<evidence type="ECO:0000313" key="3">
    <source>
        <dbReference type="Proteomes" id="UP001190700"/>
    </source>
</evidence>
<proteinExistence type="predicted"/>
<gene>
    <name evidence="1" type="ORF">CYMTET_43511</name>
    <name evidence="2" type="ORF">CYMTET_8530</name>
</gene>